<evidence type="ECO:0000313" key="3">
    <source>
        <dbReference type="WBParaSite" id="ACOC_0001175901-mRNA-1"/>
    </source>
</evidence>
<gene>
    <name evidence="1" type="ORF">ACOC_LOCUS11760</name>
</gene>
<proteinExistence type="predicted"/>
<evidence type="ECO:0000313" key="2">
    <source>
        <dbReference type="Proteomes" id="UP000267027"/>
    </source>
</evidence>
<reference evidence="3" key="1">
    <citation type="submission" date="2017-02" db="UniProtKB">
        <authorList>
            <consortium name="WormBaseParasite"/>
        </authorList>
    </citation>
    <scope>IDENTIFICATION</scope>
</reference>
<dbReference type="OrthoDB" id="1378at2759"/>
<name>A0A0R3PZ27_ANGCS</name>
<organism evidence="3">
    <name type="scientific">Angiostrongylus costaricensis</name>
    <name type="common">Nematode worm</name>
    <dbReference type="NCBI Taxonomy" id="334426"/>
    <lineage>
        <taxon>Eukaryota</taxon>
        <taxon>Metazoa</taxon>
        <taxon>Ecdysozoa</taxon>
        <taxon>Nematoda</taxon>
        <taxon>Chromadorea</taxon>
        <taxon>Rhabditida</taxon>
        <taxon>Rhabditina</taxon>
        <taxon>Rhabditomorpha</taxon>
        <taxon>Strongyloidea</taxon>
        <taxon>Metastrongylidae</taxon>
        <taxon>Angiostrongylus</taxon>
    </lineage>
</organism>
<accession>A0A0R3PZ27</accession>
<dbReference type="EMBL" id="UYYA01004784">
    <property type="protein sequence ID" value="VDM63345.1"/>
    <property type="molecule type" value="Genomic_DNA"/>
</dbReference>
<dbReference type="Gene3D" id="3.40.140.10">
    <property type="entry name" value="Cytidine Deaminase, domain 2"/>
    <property type="match status" value="1"/>
</dbReference>
<keyword evidence="2" id="KW-1185">Reference proteome</keyword>
<reference evidence="1 2" key="2">
    <citation type="submission" date="2018-11" db="EMBL/GenBank/DDBJ databases">
        <authorList>
            <consortium name="Pathogen Informatics"/>
        </authorList>
    </citation>
    <scope>NUCLEOTIDE SEQUENCE [LARGE SCALE GENOMIC DNA]</scope>
    <source>
        <strain evidence="1 2">Costa Rica</strain>
    </source>
</reference>
<protein>
    <submittedName>
        <fullName evidence="3">COP9 signalosome complex subunit 6</fullName>
    </submittedName>
</protein>
<dbReference type="STRING" id="334426.A0A0R3PZ27"/>
<dbReference type="WBParaSite" id="ACOC_0001175901-mRNA-1">
    <property type="protein sequence ID" value="ACOC_0001175901-mRNA-1"/>
    <property type="gene ID" value="ACOC_0001175901"/>
</dbReference>
<sequence length="130" mass="14740">MVDESRVDMVNSFELRMFTRDGHVFPELEVVGWYCTGGDGLEEDEVYLQSFFAVAIDSPVVVKLNPAVDSPTKSRETPLDSAGHQLVEIDWTLVSEQSERIGIDHIARLSHQHLIRYVSFIFSHFGKISN</sequence>
<dbReference type="Proteomes" id="UP000267027">
    <property type="component" value="Unassembled WGS sequence"/>
</dbReference>
<evidence type="ECO:0000313" key="1">
    <source>
        <dbReference type="EMBL" id="VDM63345.1"/>
    </source>
</evidence>
<dbReference type="AlphaFoldDB" id="A0A0R3PZ27"/>